<proteinExistence type="predicted"/>
<keyword evidence="3" id="KW-1185">Reference proteome</keyword>
<gene>
    <name evidence="2" type="ORF">F7231_15325</name>
</gene>
<organism evidence="2 3">
    <name type="scientific">Fibrivirga algicola</name>
    <dbReference type="NCBI Taxonomy" id="2950420"/>
    <lineage>
        <taxon>Bacteria</taxon>
        <taxon>Pseudomonadati</taxon>
        <taxon>Bacteroidota</taxon>
        <taxon>Cytophagia</taxon>
        <taxon>Cytophagales</taxon>
        <taxon>Spirosomataceae</taxon>
        <taxon>Fibrivirga</taxon>
    </lineage>
</organism>
<reference evidence="3" key="1">
    <citation type="submission" date="2019-09" db="EMBL/GenBank/DDBJ databases">
        <authorList>
            <person name="Jung D.-H."/>
        </authorList>
    </citation>
    <scope>NUCLEOTIDE SEQUENCE [LARGE SCALE GENOMIC DNA]</scope>
    <source>
        <strain evidence="3">JA-25</strain>
    </source>
</reference>
<feature type="domain" description="Helix-turn-helix" evidence="1">
    <location>
        <begin position="42"/>
        <end position="91"/>
    </location>
</feature>
<dbReference type="RefSeq" id="WP_166692526.1">
    <property type="nucleotide sequence ID" value="NZ_WAEL01000005.1"/>
</dbReference>
<protein>
    <submittedName>
        <fullName evidence="2">Helix-turn-helix domain-containing protein</fullName>
    </submittedName>
</protein>
<accession>A0ABX0QGL0</accession>
<evidence type="ECO:0000259" key="1">
    <source>
        <dbReference type="Pfam" id="PF12728"/>
    </source>
</evidence>
<comment type="caution">
    <text evidence="2">The sequence shown here is derived from an EMBL/GenBank/DDBJ whole genome shotgun (WGS) entry which is preliminary data.</text>
</comment>
<dbReference type="Pfam" id="PF12728">
    <property type="entry name" value="HTH_17"/>
    <property type="match status" value="1"/>
</dbReference>
<dbReference type="InterPro" id="IPR041657">
    <property type="entry name" value="HTH_17"/>
</dbReference>
<dbReference type="Proteomes" id="UP000606008">
    <property type="component" value="Unassembled WGS sequence"/>
</dbReference>
<dbReference type="EMBL" id="WAEL01000005">
    <property type="protein sequence ID" value="NID11545.1"/>
    <property type="molecule type" value="Genomic_DNA"/>
</dbReference>
<reference evidence="3" key="2">
    <citation type="submission" date="2023-07" db="EMBL/GenBank/DDBJ databases">
        <authorList>
            <person name="Jung D.-H."/>
        </authorList>
    </citation>
    <scope>NUCLEOTIDE SEQUENCE [LARGE SCALE GENOMIC DNA]</scope>
    <source>
        <strain evidence="3">JA-25</strain>
    </source>
</reference>
<name>A0ABX0QGL0_9BACT</name>
<evidence type="ECO:0000313" key="3">
    <source>
        <dbReference type="Proteomes" id="UP000606008"/>
    </source>
</evidence>
<evidence type="ECO:0000313" key="2">
    <source>
        <dbReference type="EMBL" id="NID11545.1"/>
    </source>
</evidence>
<sequence length="98" mass="10816">MHDLNDLQIFLGNVLRPIVYEAVKAVSTPSAPTPVGAEQDELLTPGETAKLLKVSKVTVWDWTANRGILTKHTIGNQVRYLKSEVLAAVTKKQVNHIK</sequence>